<organism evidence="2 3">
    <name type="scientific">Colocasia esculenta</name>
    <name type="common">Wild taro</name>
    <name type="synonym">Arum esculentum</name>
    <dbReference type="NCBI Taxonomy" id="4460"/>
    <lineage>
        <taxon>Eukaryota</taxon>
        <taxon>Viridiplantae</taxon>
        <taxon>Streptophyta</taxon>
        <taxon>Embryophyta</taxon>
        <taxon>Tracheophyta</taxon>
        <taxon>Spermatophyta</taxon>
        <taxon>Magnoliopsida</taxon>
        <taxon>Liliopsida</taxon>
        <taxon>Araceae</taxon>
        <taxon>Aroideae</taxon>
        <taxon>Colocasieae</taxon>
        <taxon>Colocasia</taxon>
    </lineage>
</organism>
<accession>A0A843XHQ3</accession>
<reference evidence="2" key="1">
    <citation type="submission" date="2017-07" db="EMBL/GenBank/DDBJ databases">
        <title>Taro Niue Genome Assembly and Annotation.</title>
        <authorList>
            <person name="Atibalentja N."/>
            <person name="Keating K."/>
            <person name="Fields C.J."/>
        </authorList>
    </citation>
    <scope>NUCLEOTIDE SEQUENCE</scope>
    <source>
        <strain evidence="2">Niue_2</strain>
        <tissue evidence="2">Leaf</tissue>
    </source>
</reference>
<evidence type="ECO:0000313" key="3">
    <source>
        <dbReference type="Proteomes" id="UP000652761"/>
    </source>
</evidence>
<dbReference type="Proteomes" id="UP000652761">
    <property type="component" value="Unassembled WGS sequence"/>
</dbReference>
<evidence type="ECO:0000256" key="1">
    <source>
        <dbReference type="SAM" id="MobiDB-lite"/>
    </source>
</evidence>
<dbReference type="AlphaFoldDB" id="A0A843XHQ3"/>
<name>A0A843XHQ3_COLES</name>
<gene>
    <name evidence="2" type="ORF">Taro_051736</name>
</gene>
<sequence length="117" mass="13302">HPTQDKSQELSGRREAEREKGIYIQRSRAAPPREEEGEEEKELVIAAVLVKKEIQPSLYLVYTDFVMVVSTHPLMVSTLGSSVSTQPLVVSTLDPDSRRPSCLTRTVCRHSQWQCRH</sequence>
<evidence type="ECO:0000313" key="2">
    <source>
        <dbReference type="EMBL" id="MQM18741.1"/>
    </source>
</evidence>
<comment type="caution">
    <text evidence="2">The sequence shown here is derived from an EMBL/GenBank/DDBJ whole genome shotgun (WGS) entry which is preliminary data.</text>
</comment>
<feature type="compositionally biased region" description="Basic and acidic residues" evidence="1">
    <location>
        <begin position="1"/>
        <end position="21"/>
    </location>
</feature>
<protein>
    <submittedName>
        <fullName evidence="2">Uncharacterized protein</fullName>
    </submittedName>
</protein>
<keyword evidence="3" id="KW-1185">Reference proteome</keyword>
<feature type="non-terminal residue" evidence="2">
    <location>
        <position position="117"/>
    </location>
</feature>
<feature type="region of interest" description="Disordered" evidence="1">
    <location>
        <begin position="1"/>
        <end position="38"/>
    </location>
</feature>
<dbReference type="EMBL" id="NMUH01008414">
    <property type="protein sequence ID" value="MQM18741.1"/>
    <property type="molecule type" value="Genomic_DNA"/>
</dbReference>
<proteinExistence type="predicted"/>